<evidence type="ECO:0000313" key="3">
    <source>
        <dbReference type="Proteomes" id="UP000887540"/>
    </source>
</evidence>
<dbReference type="WBParaSite" id="ACRNAN_scaffold1955.g24884.t1">
    <property type="protein sequence ID" value="ACRNAN_scaffold1955.g24884.t1"/>
    <property type="gene ID" value="ACRNAN_scaffold1955.g24884"/>
</dbReference>
<keyword evidence="3" id="KW-1185">Reference proteome</keyword>
<feature type="transmembrane region" description="Helical" evidence="2">
    <location>
        <begin position="263"/>
        <end position="282"/>
    </location>
</feature>
<keyword evidence="2" id="KW-1133">Transmembrane helix</keyword>
<feature type="transmembrane region" description="Helical" evidence="2">
    <location>
        <begin position="122"/>
        <end position="141"/>
    </location>
</feature>
<dbReference type="Proteomes" id="UP000887540">
    <property type="component" value="Unplaced"/>
</dbReference>
<feature type="compositionally biased region" description="Basic and acidic residues" evidence="1">
    <location>
        <begin position="1"/>
        <end position="17"/>
    </location>
</feature>
<name>A0A914D5Q5_9BILA</name>
<keyword evidence="2" id="KW-0472">Membrane</keyword>
<evidence type="ECO:0000256" key="1">
    <source>
        <dbReference type="SAM" id="MobiDB-lite"/>
    </source>
</evidence>
<feature type="region of interest" description="Disordered" evidence="1">
    <location>
        <begin position="1"/>
        <end position="23"/>
    </location>
</feature>
<sequence>MQEEGEKDKKEDEKEQPESSIRPKLQRASQVLFSITTIMFFTQLFLDYFGSVPENEILVNIIDFYPKSCMLMHLNVVIREFFDVLQIPYNEYLLVISMCAGPFIWIELAGNPTRAERQHGSTIFYLMLVLFIFYLLVWFYSNREKIFFKEEDTRMRTFLYRVRGKAKMITDTFQVVVEPVYKASPDWLKRLGHGSWNSLKRVLTGTTNELPGTSQSEVTQRAKETVKLTCKSQGGVPKETNPKESVFKKVVKFLSPFCQKVPYASFGAVILSILCYGFIFVMRHIGKLEY</sequence>
<dbReference type="AlphaFoldDB" id="A0A914D5Q5"/>
<proteinExistence type="predicted"/>
<keyword evidence="2" id="KW-0812">Transmembrane</keyword>
<feature type="transmembrane region" description="Helical" evidence="2">
    <location>
        <begin position="92"/>
        <end position="110"/>
    </location>
</feature>
<evidence type="ECO:0000313" key="4">
    <source>
        <dbReference type="WBParaSite" id="ACRNAN_scaffold1955.g24884.t1"/>
    </source>
</evidence>
<accession>A0A914D5Q5</accession>
<reference evidence="4" key="1">
    <citation type="submission" date="2022-11" db="UniProtKB">
        <authorList>
            <consortium name="WormBaseParasite"/>
        </authorList>
    </citation>
    <scope>IDENTIFICATION</scope>
</reference>
<protein>
    <submittedName>
        <fullName evidence="4">Uncharacterized protein</fullName>
    </submittedName>
</protein>
<evidence type="ECO:0000256" key="2">
    <source>
        <dbReference type="SAM" id="Phobius"/>
    </source>
</evidence>
<organism evidence="3 4">
    <name type="scientific">Acrobeloides nanus</name>
    <dbReference type="NCBI Taxonomy" id="290746"/>
    <lineage>
        <taxon>Eukaryota</taxon>
        <taxon>Metazoa</taxon>
        <taxon>Ecdysozoa</taxon>
        <taxon>Nematoda</taxon>
        <taxon>Chromadorea</taxon>
        <taxon>Rhabditida</taxon>
        <taxon>Tylenchina</taxon>
        <taxon>Cephalobomorpha</taxon>
        <taxon>Cephaloboidea</taxon>
        <taxon>Cephalobidae</taxon>
        <taxon>Acrobeloides</taxon>
    </lineage>
</organism>